<keyword evidence="1" id="KW-1133">Transmembrane helix</keyword>
<accession>A0A927AQI2</accession>
<dbReference type="AlphaFoldDB" id="A0A927AQI2"/>
<dbReference type="RefSeq" id="WP_190886347.1">
    <property type="nucleotide sequence ID" value="NZ_JACWZY010000004.1"/>
</dbReference>
<keyword evidence="3" id="KW-0482">Metalloprotease</keyword>
<name>A0A927AQI2_9BACT</name>
<keyword evidence="3" id="KW-0378">Hydrolase</keyword>
<feature type="transmembrane region" description="Helical" evidence="1">
    <location>
        <begin position="201"/>
        <end position="222"/>
    </location>
</feature>
<dbReference type="GO" id="GO:0080120">
    <property type="term" value="P:CAAX-box protein maturation"/>
    <property type="evidence" value="ECO:0007669"/>
    <property type="project" value="UniProtKB-ARBA"/>
</dbReference>
<dbReference type="InterPro" id="IPR003675">
    <property type="entry name" value="Rce1/LyrA-like_dom"/>
</dbReference>
<feature type="transmembrane region" description="Helical" evidence="1">
    <location>
        <begin position="50"/>
        <end position="72"/>
    </location>
</feature>
<sequence>MPNQQSLQSELKPVWNRLFAFNWKFGILLLFVLCIPRFLLVLQANSSANYGSIGLIMLISASCPFIFLTRYGRRKIGLTKPTRYSVLVLALLAGIIFSLLLYYLGISLYNHTESNWYVYIGKSYKIPASINESDKAVIFSIIALTSMVFSPIGEEFFFRGIVHSSFAQSFGTKAGSLVDSLAFALTHIAHFGLVFVNHQWLFLPIPALLWVVSMFLVSMLFFRFKTYSGSILGAVLCHSGFNLGMTYSIFYLL</sequence>
<dbReference type="GO" id="GO:0008237">
    <property type="term" value="F:metallopeptidase activity"/>
    <property type="evidence" value="ECO:0007669"/>
    <property type="project" value="UniProtKB-KW"/>
</dbReference>
<dbReference type="Proteomes" id="UP000598820">
    <property type="component" value="Unassembled WGS sequence"/>
</dbReference>
<evidence type="ECO:0000259" key="2">
    <source>
        <dbReference type="Pfam" id="PF02517"/>
    </source>
</evidence>
<feature type="transmembrane region" description="Helical" evidence="1">
    <location>
        <begin position="174"/>
        <end position="195"/>
    </location>
</feature>
<dbReference type="EMBL" id="JACWZY010000004">
    <property type="protein sequence ID" value="MBD2700496.1"/>
    <property type="molecule type" value="Genomic_DNA"/>
</dbReference>
<organism evidence="3 4">
    <name type="scientific">Spirosoma profusum</name>
    <dbReference type="NCBI Taxonomy" id="2771354"/>
    <lineage>
        <taxon>Bacteria</taxon>
        <taxon>Pseudomonadati</taxon>
        <taxon>Bacteroidota</taxon>
        <taxon>Cytophagia</taxon>
        <taxon>Cytophagales</taxon>
        <taxon>Cytophagaceae</taxon>
        <taxon>Spirosoma</taxon>
    </lineage>
</organism>
<evidence type="ECO:0000313" key="4">
    <source>
        <dbReference type="Proteomes" id="UP000598820"/>
    </source>
</evidence>
<keyword evidence="4" id="KW-1185">Reference proteome</keyword>
<keyword evidence="3" id="KW-0645">Protease</keyword>
<feature type="transmembrane region" description="Helical" evidence="1">
    <location>
        <begin position="21"/>
        <end position="44"/>
    </location>
</feature>
<evidence type="ECO:0000256" key="1">
    <source>
        <dbReference type="SAM" id="Phobius"/>
    </source>
</evidence>
<feature type="transmembrane region" description="Helical" evidence="1">
    <location>
        <begin position="84"/>
        <end position="104"/>
    </location>
</feature>
<gene>
    <name evidence="3" type="ORF">IC229_07610</name>
</gene>
<evidence type="ECO:0000313" key="3">
    <source>
        <dbReference type="EMBL" id="MBD2700496.1"/>
    </source>
</evidence>
<feature type="domain" description="CAAX prenyl protease 2/Lysostaphin resistance protein A-like" evidence="2">
    <location>
        <begin position="141"/>
        <end position="243"/>
    </location>
</feature>
<dbReference type="GO" id="GO:0004175">
    <property type="term" value="F:endopeptidase activity"/>
    <property type="evidence" value="ECO:0007669"/>
    <property type="project" value="UniProtKB-ARBA"/>
</dbReference>
<keyword evidence="1" id="KW-0472">Membrane</keyword>
<reference evidence="3" key="1">
    <citation type="submission" date="2020-09" db="EMBL/GenBank/DDBJ databases">
        <authorList>
            <person name="Kim M.K."/>
        </authorList>
    </citation>
    <scope>NUCLEOTIDE SEQUENCE</scope>
    <source>
        <strain evidence="3">BT702</strain>
    </source>
</reference>
<proteinExistence type="predicted"/>
<comment type="caution">
    <text evidence="3">The sequence shown here is derived from an EMBL/GenBank/DDBJ whole genome shotgun (WGS) entry which is preliminary data.</text>
</comment>
<feature type="transmembrane region" description="Helical" evidence="1">
    <location>
        <begin position="229"/>
        <end position="250"/>
    </location>
</feature>
<dbReference type="Pfam" id="PF02517">
    <property type="entry name" value="Rce1-like"/>
    <property type="match status" value="1"/>
</dbReference>
<keyword evidence="1" id="KW-0812">Transmembrane</keyword>
<feature type="transmembrane region" description="Helical" evidence="1">
    <location>
        <begin position="136"/>
        <end position="153"/>
    </location>
</feature>
<protein>
    <submittedName>
        <fullName evidence="3">CPBP family intramembrane metalloprotease</fullName>
    </submittedName>
</protein>